<dbReference type="PANTHER" id="PTHR43021:SF2">
    <property type="entry name" value="CATION_H+ EXCHANGER DOMAIN-CONTAINING PROTEIN"/>
    <property type="match status" value="1"/>
</dbReference>
<keyword evidence="8" id="KW-1185">Reference proteome</keyword>
<dbReference type="GO" id="GO:0016020">
    <property type="term" value="C:membrane"/>
    <property type="evidence" value="ECO:0007669"/>
    <property type="project" value="UniProtKB-SubCell"/>
</dbReference>
<organism evidence="7 8">
    <name type="scientific">Selenihalanaerobacter shriftii</name>
    <dbReference type="NCBI Taxonomy" id="142842"/>
    <lineage>
        <taxon>Bacteria</taxon>
        <taxon>Bacillati</taxon>
        <taxon>Bacillota</taxon>
        <taxon>Clostridia</taxon>
        <taxon>Halanaerobiales</taxon>
        <taxon>Halobacteroidaceae</taxon>
        <taxon>Selenihalanaerobacter</taxon>
    </lineage>
</organism>
<dbReference type="STRING" id="142842.SAMN02745118_01067"/>
<accession>A0A1T4LAP6</accession>
<proteinExistence type="predicted"/>
<dbReference type="InterPro" id="IPR006153">
    <property type="entry name" value="Cation/H_exchanger_TM"/>
</dbReference>
<evidence type="ECO:0000313" key="8">
    <source>
        <dbReference type="Proteomes" id="UP000190625"/>
    </source>
</evidence>
<sequence>MNLVLAFSLMLLSGFIVGSLFNKIGIPSITGYILTGVVFGESVLGIETHEYVKTLAPITNLGLGLIALTIGEELIIDELKKLGFTIISITFFQFLGTFMVVLSIMLLFGVSLPLALILSAIASATAPAATTAVIEEYKAKGPFTSTLLATIAIDDAVCIMLFGLVLAVDQVLINGGGSIMSMIGQPFIEIFGSIIVGLIIAKLLAFLAHRTKLKKEYLLIVLTTVLLDMELADAYHLSPLLVNMTAGFALTNFFDSQHEIKEVIEAAEVPIFVAFFTLAGAELQLDALFSTGLVGVAFIVSRIVGKVLGAWTGATISKAPKKSKTLFRSRFNPASRCRGWISLCSCISFSSI</sequence>
<keyword evidence="2 5" id="KW-0812">Transmembrane</keyword>
<feature type="transmembrane region" description="Helical" evidence="5">
    <location>
        <begin position="114"/>
        <end position="134"/>
    </location>
</feature>
<evidence type="ECO:0000256" key="2">
    <source>
        <dbReference type="ARBA" id="ARBA00022692"/>
    </source>
</evidence>
<reference evidence="8" key="1">
    <citation type="submission" date="2017-02" db="EMBL/GenBank/DDBJ databases">
        <authorList>
            <person name="Varghese N."/>
            <person name="Submissions S."/>
        </authorList>
    </citation>
    <scope>NUCLEOTIDE SEQUENCE [LARGE SCALE GENOMIC DNA]</scope>
    <source>
        <strain evidence="8">ATCC BAA-73</strain>
    </source>
</reference>
<dbReference type="PANTHER" id="PTHR43021">
    <property type="entry name" value="NA(+)/H(+) ANTIPORTER-RELATED"/>
    <property type="match status" value="1"/>
</dbReference>
<feature type="transmembrane region" description="Helical" evidence="5">
    <location>
        <begin position="82"/>
        <end position="108"/>
    </location>
</feature>
<dbReference type="RefSeq" id="WP_159442894.1">
    <property type="nucleotide sequence ID" value="NZ_FUWM01000008.1"/>
</dbReference>
<dbReference type="Gene3D" id="1.20.1530.20">
    <property type="match status" value="1"/>
</dbReference>
<gene>
    <name evidence="7" type="ORF">SAMN02745118_01067</name>
</gene>
<evidence type="ECO:0000259" key="6">
    <source>
        <dbReference type="Pfam" id="PF00999"/>
    </source>
</evidence>
<evidence type="ECO:0000313" key="7">
    <source>
        <dbReference type="EMBL" id="SJZ51825.1"/>
    </source>
</evidence>
<evidence type="ECO:0000256" key="5">
    <source>
        <dbReference type="SAM" id="Phobius"/>
    </source>
</evidence>
<dbReference type="GO" id="GO:0015297">
    <property type="term" value="F:antiporter activity"/>
    <property type="evidence" value="ECO:0007669"/>
    <property type="project" value="InterPro"/>
</dbReference>
<dbReference type="EMBL" id="FUWM01000008">
    <property type="protein sequence ID" value="SJZ51825.1"/>
    <property type="molecule type" value="Genomic_DNA"/>
</dbReference>
<comment type="subcellular location">
    <subcellularLocation>
        <location evidence="1">Membrane</location>
        <topology evidence="1">Multi-pass membrane protein</topology>
    </subcellularLocation>
</comment>
<keyword evidence="4 5" id="KW-0472">Membrane</keyword>
<evidence type="ECO:0000256" key="1">
    <source>
        <dbReference type="ARBA" id="ARBA00004141"/>
    </source>
</evidence>
<dbReference type="AlphaFoldDB" id="A0A1T4LAP6"/>
<keyword evidence="3 5" id="KW-1133">Transmembrane helix</keyword>
<feature type="transmembrane region" description="Helical" evidence="5">
    <location>
        <begin position="187"/>
        <end position="205"/>
    </location>
</feature>
<feature type="transmembrane region" description="Helical" evidence="5">
    <location>
        <begin position="146"/>
        <end position="167"/>
    </location>
</feature>
<dbReference type="Pfam" id="PF00999">
    <property type="entry name" value="Na_H_Exchanger"/>
    <property type="match status" value="1"/>
</dbReference>
<dbReference type="InterPro" id="IPR038770">
    <property type="entry name" value="Na+/solute_symporter_sf"/>
</dbReference>
<dbReference type="OrthoDB" id="9778229at2"/>
<dbReference type="Proteomes" id="UP000190625">
    <property type="component" value="Unassembled WGS sequence"/>
</dbReference>
<dbReference type="GO" id="GO:1902600">
    <property type="term" value="P:proton transmembrane transport"/>
    <property type="evidence" value="ECO:0007669"/>
    <property type="project" value="InterPro"/>
</dbReference>
<feature type="domain" description="Cation/H+ exchanger transmembrane" evidence="6">
    <location>
        <begin position="15"/>
        <end position="325"/>
    </location>
</feature>
<protein>
    <submittedName>
        <fullName evidence="7">Transporter, CPA2 family</fullName>
    </submittedName>
</protein>
<evidence type="ECO:0000256" key="4">
    <source>
        <dbReference type="ARBA" id="ARBA00023136"/>
    </source>
</evidence>
<name>A0A1T4LAP6_9FIRM</name>
<evidence type="ECO:0000256" key="3">
    <source>
        <dbReference type="ARBA" id="ARBA00022989"/>
    </source>
</evidence>